<comment type="caution">
    <text evidence="2">The sequence shown here is derived from an EMBL/GenBank/DDBJ whole genome shotgun (WGS) entry which is preliminary data.</text>
</comment>
<dbReference type="InterPro" id="IPR004360">
    <property type="entry name" value="Glyas_Fos-R_dOase_dom"/>
</dbReference>
<keyword evidence="3" id="KW-1185">Reference proteome</keyword>
<dbReference type="Pfam" id="PF00903">
    <property type="entry name" value="Glyoxalase"/>
    <property type="match status" value="1"/>
</dbReference>
<dbReference type="EMBL" id="SLVV01000003">
    <property type="protein sequence ID" value="TCN26480.1"/>
    <property type="molecule type" value="Genomic_DNA"/>
</dbReference>
<name>A0A4V2RDX4_9BACI</name>
<keyword evidence="2" id="KW-0223">Dioxygenase</keyword>
<protein>
    <submittedName>
        <fullName evidence="2">Catechol 2,3-dioxygenase-like lactoylglutathione lyase family enzyme</fullName>
    </submittedName>
</protein>
<proteinExistence type="predicted"/>
<keyword evidence="2" id="KW-0456">Lyase</keyword>
<sequence length="138" mass="15901">MEKTKQDVYLKNFLQVRLVSDLNKSKIYYQNTLGFKVDEWGHAELGNNFGFILQQADNLQDIRPNAKPGKVQWEGQNIGWDSYFYSNFEGVGQLYKEFKSKGAIFAYEPKTETMGNSQWKEFAVKDLDGYVMVFGGGK</sequence>
<dbReference type="RefSeq" id="WP_132002660.1">
    <property type="nucleotide sequence ID" value="NZ_JABUHM010000002.1"/>
</dbReference>
<feature type="domain" description="Glyoxalase/fosfomycin resistance/dioxygenase" evidence="1">
    <location>
        <begin position="18"/>
        <end position="132"/>
    </location>
</feature>
<dbReference type="InterPro" id="IPR029068">
    <property type="entry name" value="Glyas_Bleomycin-R_OHBP_Dase"/>
</dbReference>
<dbReference type="GO" id="GO:0051213">
    <property type="term" value="F:dioxygenase activity"/>
    <property type="evidence" value="ECO:0007669"/>
    <property type="project" value="UniProtKB-KW"/>
</dbReference>
<evidence type="ECO:0000259" key="1">
    <source>
        <dbReference type="Pfam" id="PF00903"/>
    </source>
</evidence>
<organism evidence="2 3">
    <name type="scientific">Mesobacillus foraminis</name>
    <dbReference type="NCBI Taxonomy" id="279826"/>
    <lineage>
        <taxon>Bacteria</taxon>
        <taxon>Bacillati</taxon>
        <taxon>Bacillota</taxon>
        <taxon>Bacilli</taxon>
        <taxon>Bacillales</taxon>
        <taxon>Bacillaceae</taxon>
        <taxon>Mesobacillus</taxon>
    </lineage>
</organism>
<dbReference type="Proteomes" id="UP000295689">
    <property type="component" value="Unassembled WGS sequence"/>
</dbReference>
<evidence type="ECO:0000313" key="3">
    <source>
        <dbReference type="Proteomes" id="UP000295689"/>
    </source>
</evidence>
<dbReference type="GO" id="GO:0016829">
    <property type="term" value="F:lyase activity"/>
    <property type="evidence" value="ECO:0007669"/>
    <property type="project" value="UniProtKB-KW"/>
</dbReference>
<dbReference type="AlphaFoldDB" id="A0A4V2RDX4"/>
<gene>
    <name evidence="2" type="ORF">EV146_1031</name>
</gene>
<dbReference type="SUPFAM" id="SSF54593">
    <property type="entry name" value="Glyoxalase/Bleomycin resistance protein/Dihydroxybiphenyl dioxygenase"/>
    <property type="match status" value="1"/>
</dbReference>
<reference evidence="2 3" key="1">
    <citation type="journal article" date="2015" name="Stand. Genomic Sci.">
        <title>Genomic Encyclopedia of Bacterial and Archaeal Type Strains, Phase III: the genomes of soil and plant-associated and newly described type strains.</title>
        <authorList>
            <person name="Whitman W.B."/>
            <person name="Woyke T."/>
            <person name="Klenk H.P."/>
            <person name="Zhou Y."/>
            <person name="Lilburn T.G."/>
            <person name="Beck B.J."/>
            <person name="De Vos P."/>
            <person name="Vandamme P."/>
            <person name="Eisen J.A."/>
            <person name="Garrity G."/>
            <person name="Hugenholtz P."/>
            <person name="Kyrpides N.C."/>
        </authorList>
    </citation>
    <scope>NUCLEOTIDE SEQUENCE [LARGE SCALE GENOMIC DNA]</scope>
    <source>
        <strain evidence="2 3">CV53</strain>
    </source>
</reference>
<keyword evidence="2" id="KW-0560">Oxidoreductase</keyword>
<evidence type="ECO:0000313" key="2">
    <source>
        <dbReference type="EMBL" id="TCN26480.1"/>
    </source>
</evidence>
<dbReference type="Gene3D" id="3.10.180.10">
    <property type="entry name" value="2,3-Dihydroxybiphenyl 1,2-Dioxygenase, domain 1"/>
    <property type="match status" value="1"/>
</dbReference>
<accession>A0A4V2RDX4</accession>